<dbReference type="GO" id="GO:0006397">
    <property type="term" value="P:mRNA processing"/>
    <property type="evidence" value="ECO:0007669"/>
    <property type="project" value="InterPro"/>
</dbReference>
<evidence type="ECO:0000256" key="2">
    <source>
        <dbReference type="ARBA" id="ARBA00023242"/>
    </source>
</evidence>
<dbReference type="InterPro" id="IPR008501">
    <property type="entry name" value="THOC7/Mft1"/>
</dbReference>
<proteinExistence type="predicted"/>
<organism evidence="5 6">
    <name type="scientific">Malassezia caprae</name>
    <dbReference type="NCBI Taxonomy" id="1381934"/>
    <lineage>
        <taxon>Eukaryota</taxon>
        <taxon>Fungi</taxon>
        <taxon>Dikarya</taxon>
        <taxon>Basidiomycota</taxon>
        <taxon>Ustilaginomycotina</taxon>
        <taxon>Malasseziomycetes</taxon>
        <taxon>Malasseziales</taxon>
        <taxon>Malasseziaceae</taxon>
        <taxon>Malassezia</taxon>
    </lineage>
</organism>
<evidence type="ECO:0000256" key="4">
    <source>
        <dbReference type="SAM" id="MobiDB-lite"/>
    </source>
</evidence>
<dbReference type="EMBL" id="CP119912">
    <property type="protein sequence ID" value="WFD20459.1"/>
    <property type="molecule type" value="Genomic_DNA"/>
</dbReference>
<keyword evidence="2" id="KW-0539">Nucleus</keyword>
<gene>
    <name evidence="5" type="ORF">MCAP1_002703</name>
</gene>
<feature type="coiled-coil region" evidence="3">
    <location>
        <begin position="71"/>
        <end position="105"/>
    </location>
</feature>
<sequence length="242" mass="26651">MASASDAGDRLAPLTTQEQGMLSRLMHADDVLKARLAADEKYVRRVAKRVAQLAKLENDKERADSTTAREIQAYDQEADILQQRCEQAQVNVSELKTELEQAQLIRSQKLEYNDIARKILVYPSPEAMDAKLEVLRERIKELKQNVEHYEQAHASAQSGLQDVDATLSALQSSVAASLNKNKEHAQESTHPAAPATEATRSTDERASVKRSYEDTQSEPSAPSKEPKRPKGAAAAESSSTAP</sequence>
<dbReference type="Proteomes" id="UP001220961">
    <property type="component" value="Chromosome 5"/>
</dbReference>
<dbReference type="AlphaFoldDB" id="A0AAF0E8X7"/>
<evidence type="ECO:0000313" key="6">
    <source>
        <dbReference type="Proteomes" id="UP001220961"/>
    </source>
</evidence>
<accession>A0AAF0E8X7</accession>
<reference evidence="5" key="1">
    <citation type="submission" date="2023-03" db="EMBL/GenBank/DDBJ databases">
        <title>Mating type loci evolution in Malassezia.</title>
        <authorList>
            <person name="Coelho M.A."/>
        </authorList>
    </citation>
    <scope>NUCLEOTIDE SEQUENCE</scope>
    <source>
        <strain evidence="5">CBS 10434</strain>
    </source>
</reference>
<feature type="compositionally biased region" description="Basic and acidic residues" evidence="4">
    <location>
        <begin position="200"/>
        <end position="213"/>
    </location>
</feature>
<comment type="subcellular location">
    <subcellularLocation>
        <location evidence="1">Nucleus</location>
    </subcellularLocation>
</comment>
<evidence type="ECO:0000256" key="3">
    <source>
        <dbReference type="SAM" id="Coils"/>
    </source>
</evidence>
<name>A0AAF0E8X7_9BASI</name>
<dbReference type="GO" id="GO:0000445">
    <property type="term" value="C:THO complex part of transcription export complex"/>
    <property type="evidence" value="ECO:0007669"/>
    <property type="project" value="InterPro"/>
</dbReference>
<keyword evidence="6" id="KW-1185">Reference proteome</keyword>
<keyword evidence="3" id="KW-0175">Coiled coil</keyword>
<dbReference type="Pfam" id="PF05615">
    <property type="entry name" value="THOC7"/>
    <property type="match status" value="1"/>
</dbReference>
<protein>
    <submittedName>
        <fullName evidence="5">Uncharacterized protein</fullName>
    </submittedName>
</protein>
<feature type="coiled-coil region" evidence="3">
    <location>
        <begin position="132"/>
        <end position="159"/>
    </location>
</feature>
<evidence type="ECO:0000256" key="1">
    <source>
        <dbReference type="ARBA" id="ARBA00004123"/>
    </source>
</evidence>
<evidence type="ECO:0000313" key="5">
    <source>
        <dbReference type="EMBL" id="WFD20459.1"/>
    </source>
</evidence>
<feature type="region of interest" description="Disordered" evidence="4">
    <location>
        <begin position="177"/>
        <end position="242"/>
    </location>
</feature>